<accession>A0AAD6WZU1</accession>
<reference evidence="1" key="1">
    <citation type="submission" date="2023-03" db="EMBL/GenBank/DDBJ databases">
        <title>Massive genome expansion in bonnet fungi (Mycena s.s.) driven by repeated elements and novel gene families across ecological guilds.</title>
        <authorList>
            <consortium name="Lawrence Berkeley National Laboratory"/>
            <person name="Harder C.B."/>
            <person name="Miyauchi S."/>
            <person name="Viragh M."/>
            <person name="Kuo A."/>
            <person name="Thoen E."/>
            <person name="Andreopoulos B."/>
            <person name="Lu D."/>
            <person name="Skrede I."/>
            <person name="Drula E."/>
            <person name="Henrissat B."/>
            <person name="Morin E."/>
            <person name="Kohler A."/>
            <person name="Barry K."/>
            <person name="LaButti K."/>
            <person name="Morin E."/>
            <person name="Salamov A."/>
            <person name="Lipzen A."/>
            <person name="Mereny Z."/>
            <person name="Hegedus B."/>
            <person name="Baldrian P."/>
            <person name="Stursova M."/>
            <person name="Weitz H."/>
            <person name="Taylor A."/>
            <person name="Grigoriev I.V."/>
            <person name="Nagy L.G."/>
            <person name="Martin F."/>
            <person name="Kauserud H."/>
        </authorList>
    </citation>
    <scope>NUCLEOTIDE SEQUENCE</scope>
    <source>
        <strain evidence="1">CBHHK200</strain>
    </source>
</reference>
<dbReference type="Proteomes" id="UP001218188">
    <property type="component" value="Unassembled WGS sequence"/>
</dbReference>
<sequence length="101" mass="11893">MCGQSKHSCERPFTCHCAKQFSRLDTGRQYAQTRRFKVVWSRVWADSRMRISTPAELYLDSRLTFCSRLLVLESCNFPRFADSFRRAAASFLLSFFRLLSH</sequence>
<evidence type="ECO:0000313" key="1">
    <source>
        <dbReference type="EMBL" id="KAJ7029586.1"/>
    </source>
</evidence>
<organism evidence="1 2">
    <name type="scientific">Mycena alexandri</name>
    <dbReference type="NCBI Taxonomy" id="1745969"/>
    <lineage>
        <taxon>Eukaryota</taxon>
        <taxon>Fungi</taxon>
        <taxon>Dikarya</taxon>
        <taxon>Basidiomycota</taxon>
        <taxon>Agaricomycotina</taxon>
        <taxon>Agaricomycetes</taxon>
        <taxon>Agaricomycetidae</taxon>
        <taxon>Agaricales</taxon>
        <taxon>Marasmiineae</taxon>
        <taxon>Mycenaceae</taxon>
        <taxon>Mycena</taxon>
    </lineage>
</organism>
<name>A0AAD6WZU1_9AGAR</name>
<comment type="caution">
    <text evidence="1">The sequence shown here is derived from an EMBL/GenBank/DDBJ whole genome shotgun (WGS) entry which is preliminary data.</text>
</comment>
<keyword evidence="2" id="KW-1185">Reference proteome</keyword>
<evidence type="ECO:0000313" key="2">
    <source>
        <dbReference type="Proteomes" id="UP001218188"/>
    </source>
</evidence>
<dbReference type="AlphaFoldDB" id="A0AAD6WZU1"/>
<proteinExistence type="predicted"/>
<dbReference type="EMBL" id="JARJCM010000100">
    <property type="protein sequence ID" value="KAJ7029586.1"/>
    <property type="molecule type" value="Genomic_DNA"/>
</dbReference>
<protein>
    <submittedName>
        <fullName evidence="1">Uncharacterized protein</fullName>
    </submittedName>
</protein>
<gene>
    <name evidence="1" type="ORF">C8F04DRAFT_1116266</name>
</gene>